<dbReference type="AlphaFoldDB" id="T1BV21"/>
<gene>
    <name evidence="2" type="ORF">B1B_03091</name>
</gene>
<reference evidence="2" key="2">
    <citation type="journal article" date="2014" name="ISME J.">
        <title>Microbial stratification in low pH oxic and suboxic macroscopic growths along an acid mine drainage.</title>
        <authorList>
            <person name="Mendez-Garcia C."/>
            <person name="Mesa V."/>
            <person name="Sprenger R.R."/>
            <person name="Richter M."/>
            <person name="Diez M.S."/>
            <person name="Solano J."/>
            <person name="Bargiela R."/>
            <person name="Golyshina O.V."/>
            <person name="Manteca A."/>
            <person name="Ramos J.L."/>
            <person name="Gallego J.R."/>
            <person name="Llorente I."/>
            <person name="Martins Dos Santos V.A."/>
            <person name="Jensen O.N."/>
            <person name="Pelaez A.I."/>
            <person name="Sanchez J."/>
            <person name="Ferrer M."/>
        </authorList>
    </citation>
    <scope>NUCLEOTIDE SEQUENCE</scope>
</reference>
<feature type="compositionally biased region" description="Basic and acidic residues" evidence="1">
    <location>
        <begin position="273"/>
        <end position="287"/>
    </location>
</feature>
<evidence type="ECO:0000313" key="2">
    <source>
        <dbReference type="EMBL" id="EQD73682.1"/>
    </source>
</evidence>
<feature type="region of interest" description="Disordered" evidence="1">
    <location>
        <begin position="263"/>
        <end position="287"/>
    </location>
</feature>
<dbReference type="Pfam" id="PF13565">
    <property type="entry name" value="HTH_32"/>
    <property type="match status" value="1"/>
</dbReference>
<protein>
    <submittedName>
        <fullName evidence="2">Transposase</fullName>
    </submittedName>
</protein>
<dbReference type="SUPFAM" id="SSF46689">
    <property type="entry name" value="Homeodomain-like"/>
    <property type="match status" value="1"/>
</dbReference>
<comment type="caution">
    <text evidence="2">The sequence shown here is derived from an EMBL/GenBank/DDBJ whole genome shotgun (WGS) entry which is preliminary data.</text>
</comment>
<accession>T1BV21</accession>
<dbReference type="EMBL" id="AUZY01001874">
    <property type="protein sequence ID" value="EQD73682.1"/>
    <property type="molecule type" value="Genomic_DNA"/>
</dbReference>
<dbReference type="InterPro" id="IPR009057">
    <property type="entry name" value="Homeodomain-like_sf"/>
</dbReference>
<organism evidence="2">
    <name type="scientific">mine drainage metagenome</name>
    <dbReference type="NCBI Taxonomy" id="410659"/>
    <lineage>
        <taxon>unclassified sequences</taxon>
        <taxon>metagenomes</taxon>
        <taxon>ecological metagenomes</taxon>
    </lineage>
</organism>
<name>T1BV21_9ZZZZ</name>
<evidence type="ECO:0000256" key="1">
    <source>
        <dbReference type="SAM" id="MobiDB-lite"/>
    </source>
</evidence>
<proteinExistence type="predicted"/>
<sequence length="287" mass="32974">MVVRVREINDDEGNRLRRIVRHHQSAIEVKRAQVILASAQGFTPPKIALIALMSEDYVRELIHAFNLHGFAMLQPKWGPGRPSHFTDDQRKALVDLALTRPKDLGLPYAQWSLARLREEAMQRGIVESISPEWLRVILHESDVSHQSLRTWKESPDPEREKKRRYIEKLTRMPHNPPVVLSADEIGPIQLIPQGGSGWFPEQRPGRIPAEYSKEYGTTYYFLAVNVYHQQLSGQVYPTKHAVNWLEFLLCAFRPNLRHRPEERNGLDGCPGSHADHARTDLLPRADA</sequence>
<reference evidence="2" key="1">
    <citation type="submission" date="2013-08" db="EMBL/GenBank/DDBJ databases">
        <authorList>
            <person name="Mendez C."/>
            <person name="Richter M."/>
            <person name="Ferrer M."/>
            <person name="Sanchez J."/>
        </authorList>
    </citation>
    <scope>NUCLEOTIDE SEQUENCE</scope>
</reference>